<dbReference type="Proteomes" id="UP000477722">
    <property type="component" value="Unassembled WGS sequence"/>
</dbReference>
<gene>
    <name evidence="3" type="ORF">G5C65_23655</name>
</gene>
<dbReference type="EMBL" id="JAAKZZ010000286">
    <property type="protein sequence ID" value="NGO71294.1"/>
    <property type="molecule type" value="Genomic_DNA"/>
</dbReference>
<protein>
    <recommendedName>
        <fullName evidence="2">DUF4097 domain-containing protein</fullName>
    </recommendedName>
</protein>
<organism evidence="3 4">
    <name type="scientific">Streptomyces boncukensis</name>
    <dbReference type="NCBI Taxonomy" id="2711219"/>
    <lineage>
        <taxon>Bacteria</taxon>
        <taxon>Bacillati</taxon>
        <taxon>Actinomycetota</taxon>
        <taxon>Actinomycetes</taxon>
        <taxon>Kitasatosporales</taxon>
        <taxon>Streptomycetaceae</taxon>
        <taxon>Streptomyces</taxon>
    </lineage>
</organism>
<keyword evidence="4" id="KW-1185">Reference proteome</keyword>
<dbReference type="AlphaFoldDB" id="A0A6G4X3H4"/>
<dbReference type="RefSeq" id="WP_165300933.1">
    <property type="nucleotide sequence ID" value="NZ_JAAKZZ010000286.1"/>
</dbReference>
<evidence type="ECO:0000256" key="1">
    <source>
        <dbReference type="SAM" id="SignalP"/>
    </source>
</evidence>
<feature type="signal peptide" evidence="1">
    <location>
        <begin position="1"/>
        <end position="20"/>
    </location>
</feature>
<proteinExistence type="predicted"/>
<keyword evidence="1" id="KW-0732">Signal</keyword>
<evidence type="ECO:0000313" key="3">
    <source>
        <dbReference type="EMBL" id="NGO71294.1"/>
    </source>
</evidence>
<evidence type="ECO:0000259" key="2">
    <source>
        <dbReference type="Pfam" id="PF13349"/>
    </source>
</evidence>
<name>A0A6G4X3H4_9ACTN</name>
<dbReference type="PROSITE" id="PS51257">
    <property type="entry name" value="PROKAR_LIPOPROTEIN"/>
    <property type="match status" value="1"/>
</dbReference>
<feature type="domain" description="DUF4097" evidence="2">
    <location>
        <begin position="137"/>
        <end position="252"/>
    </location>
</feature>
<dbReference type="Pfam" id="PF13349">
    <property type="entry name" value="DUF4097"/>
    <property type="match status" value="1"/>
</dbReference>
<evidence type="ECO:0000313" key="4">
    <source>
        <dbReference type="Proteomes" id="UP000477722"/>
    </source>
</evidence>
<comment type="caution">
    <text evidence="3">The sequence shown here is derived from an EMBL/GenBank/DDBJ whole genome shotgun (WGS) entry which is preliminary data.</text>
</comment>
<sequence>MNRTTAARSTLALAATAVLAVSGCTDQVSEGKAEHRSFAFKGRSLTVVTDSKLELVPGGSGGGSADVTRWFKASKVAGTAKTSWTLEGGSTLRLSSKCSGFVVDCSLRHRVKVPRDVAVTVRAQDGRVIVGGGFRAPLSVRTREGNINVSGLSAPLTLKTRDGNVRAERLRSRSVRATTAEGYQLIGFSEAPSSVRTANRDGRTTVTVPKAPKTAYQVGTRTRDGSAKVAVPRAGEAGHRIDATTRDGRIALRTR</sequence>
<dbReference type="InterPro" id="IPR025164">
    <property type="entry name" value="Toastrack_DUF4097"/>
</dbReference>
<accession>A0A6G4X3H4</accession>
<reference evidence="3 4" key="1">
    <citation type="submission" date="2020-02" db="EMBL/GenBank/DDBJ databases">
        <title>Whole-genome analyses of novel actinobacteria.</title>
        <authorList>
            <person name="Sahin N."/>
            <person name="Tatar D."/>
        </authorList>
    </citation>
    <scope>NUCLEOTIDE SEQUENCE [LARGE SCALE GENOMIC DNA]</scope>
    <source>
        <strain evidence="3 4">SB3404</strain>
    </source>
</reference>
<feature type="chain" id="PRO_5026110127" description="DUF4097 domain-containing protein" evidence="1">
    <location>
        <begin position="21"/>
        <end position="255"/>
    </location>
</feature>